<feature type="compositionally biased region" description="Basic and acidic residues" evidence="1">
    <location>
        <begin position="200"/>
        <end position="218"/>
    </location>
</feature>
<feature type="compositionally biased region" description="Basic and acidic residues" evidence="1">
    <location>
        <begin position="174"/>
        <end position="193"/>
    </location>
</feature>
<dbReference type="KEGG" id="rmar:GBA65_13375"/>
<evidence type="ECO:0000259" key="3">
    <source>
        <dbReference type="Pfam" id="PF09557"/>
    </source>
</evidence>
<dbReference type="Proteomes" id="UP000502706">
    <property type="component" value="Chromosome"/>
</dbReference>
<dbReference type="Pfam" id="PF09557">
    <property type="entry name" value="DUF2382"/>
    <property type="match status" value="1"/>
</dbReference>
<dbReference type="GO" id="GO:0019684">
    <property type="term" value="P:photosynthesis, light reaction"/>
    <property type="evidence" value="ECO:0007669"/>
    <property type="project" value="InterPro"/>
</dbReference>
<reference evidence="4 5" key="1">
    <citation type="submission" date="2019-10" db="EMBL/GenBank/DDBJ databases">
        <title>Rubrobacter sp nov SCSIO 52915 isolated from a deep-sea sediment in the South China Sea.</title>
        <authorList>
            <person name="Chen R.W."/>
        </authorList>
    </citation>
    <scope>NUCLEOTIDE SEQUENCE [LARGE SCALE GENOMIC DNA]</scope>
    <source>
        <strain evidence="4 5">SCSIO 52915</strain>
    </source>
</reference>
<dbReference type="GO" id="GO:0030077">
    <property type="term" value="C:plasma membrane light-harvesting complex"/>
    <property type="evidence" value="ECO:0007669"/>
    <property type="project" value="InterPro"/>
</dbReference>
<evidence type="ECO:0000259" key="2">
    <source>
        <dbReference type="Pfam" id="PF05239"/>
    </source>
</evidence>
<dbReference type="InterPro" id="IPR027275">
    <property type="entry name" value="PRC-brl_dom"/>
</dbReference>
<feature type="region of interest" description="Disordered" evidence="1">
    <location>
        <begin position="241"/>
        <end position="264"/>
    </location>
</feature>
<dbReference type="InterPro" id="IPR011033">
    <property type="entry name" value="PRC_barrel-like_sf"/>
</dbReference>
<name>A0A6G8PYX4_9ACTN</name>
<dbReference type="PANTHER" id="PTHR38463">
    <property type="entry name" value="STRESS RESPONSE PROTEIN YSNF"/>
    <property type="match status" value="1"/>
</dbReference>
<feature type="compositionally biased region" description="Basic and acidic residues" evidence="1">
    <location>
        <begin position="241"/>
        <end position="255"/>
    </location>
</feature>
<dbReference type="Gene3D" id="3.90.50.10">
    <property type="entry name" value="Photosynthetic Reaction Center, subunit H, domain 2"/>
    <property type="match status" value="1"/>
</dbReference>
<dbReference type="InterPro" id="IPR014747">
    <property type="entry name" value="Bac_photo_RC_H_C"/>
</dbReference>
<feature type="domain" description="PRC-barrel" evidence="2">
    <location>
        <begin position="39"/>
        <end position="103"/>
    </location>
</feature>
<dbReference type="Pfam" id="PF05239">
    <property type="entry name" value="PRC"/>
    <property type="match status" value="1"/>
</dbReference>
<dbReference type="PANTHER" id="PTHR38463:SF1">
    <property type="entry name" value="STRESS RESPONSE PROTEIN YSNF"/>
    <property type="match status" value="1"/>
</dbReference>
<sequence length="320" mass="36104">MQRRRGARACWLQQRSKGARMSDYEQRTDRFTAVEDEYAGYTVRDPNGEKIGKVDDLFLDENDQPEYIGVKMGFFGTRSTLVPLDACTVDKSQGFIEVNQPKQTVKDAPHFDDDNEITPDYERQVREYYGLSAASGTEERGSYGAYERDDATTSGDAEAGRVGPGMVEGDTESGEFRGHSEDDEGVRQSRGSDLEDEDELRVQRSEEELRAGVREREAGQVNVRKRVRTERERIAVPKKREEVSVDRVPVDRDASPGEIGEDEVSVPVVEEEVVVGKQAVVKEEVRVRKDVVQDEEVVEEDVRKEEVDIDDASGTSRRQS</sequence>
<protein>
    <submittedName>
        <fullName evidence="4">DUF2382 domain-containing protein</fullName>
    </submittedName>
</protein>
<accession>A0A6G8PYX4</accession>
<evidence type="ECO:0000256" key="1">
    <source>
        <dbReference type="SAM" id="MobiDB-lite"/>
    </source>
</evidence>
<dbReference type="EMBL" id="CP045121">
    <property type="protein sequence ID" value="QIN79337.1"/>
    <property type="molecule type" value="Genomic_DNA"/>
</dbReference>
<dbReference type="InterPro" id="IPR052967">
    <property type="entry name" value="Stress_Response_Assoc"/>
</dbReference>
<evidence type="ECO:0000313" key="5">
    <source>
        <dbReference type="Proteomes" id="UP000502706"/>
    </source>
</evidence>
<feature type="domain" description="DUF2382" evidence="3">
    <location>
        <begin position="203"/>
        <end position="309"/>
    </location>
</feature>
<evidence type="ECO:0000313" key="4">
    <source>
        <dbReference type="EMBL" id="QIN79337.1"/>
    </source>
</evidence>
<dbReference type="InterPro" id="IPR019060">
    <property type="entry name" value="DUF2382"/>
</dbReference>
<feature type="region of interest" description="Disordered" evidence="1">
    <location>
        <begin position="137"/>
        <end position="218"/>
    </location>
</feature>
<dbReference type="AlphaFoldDB" id="A0A6G8PYX4"/>
<dbReference type="SUPFAM" id="SSF50346">
    <property type="entry name" value="PRC-barrel domain"/>
    <property type="match status" value="1"/>
</dbReference>
<gene>
    <name evidence="4" type="ORF">GBA65_13375</name>
</gene>
<proteinExistence type="predicted"/>
<organism evidence="4 5">
    <name type="scientific">Rubrobacter marinus</name>
    <dbReference type="NCBI Taxonomy" id="2653852"/>
    <lineage>
        <taxon>Bacteria</taxon>
        <taxon>Bacillati</taxon>
        <taxon>Actinomycetota</taxon>
        <taxon>Rubrobacteria</taxon>
        <taxon>Rubrobacterales</taxon>
        <taxon>Rubrobacteraceae</taxon>
        <taxon>Rubrobacter</taxon>
    </lineage>
</organism>
<feature type="compositionally biased region" description="Basic and acidic residues" evidence="1">
    <location>
        <begin position="137"/>
        <end position="151"/>
    </location>
</feature>
<dbReference type="NCBIfam" id="TIGR02271">
    <property type="entry name" value="YsnF/AvaK domain"/>
    <property type="match status" value="1"/>
</dbReference>
<keyword evidence="5" id="KW-1185">Reference proteome</keyword>